<keyword evidence="1 6" id="KW-0963">Cytoplasm</keyword>
<dbReference type="EMBL" id="ADCP02000001">
    <property type="protein sequence ID" value="EFV45174.1"/>
    <property type="molecule type" value="Genomic_DNA"/>
</dbReference>
<feature type="binding site" evidence="6">
    <location>
        <position position="155"/>
    </location>
    <ligand>
        <name>S-adenosyl-L-methionine</name>
        <dbReference type="ChEBI" id="CHEBI:59789"/>
    </ligand>
</feature>
<keyword evidence="5 6" id="KW-0949">S-adenosyl-L-methionine</keyword>
<comment type="caution">
    <text evidence="6">Lacks conserved residue(s) required for the propagation of feature annotation.</text>
</comment>
<dbReference type="RefSeq" id="WP_005025718.1">
    <property type="nucleotide sequence ID" value="NZ_KE150238.1"/>
</dbReference>
<reference evidence="7 8" key="2">
    <citation type="submission" date="2013-04" db="EMBL/GenBank/DDBJ databases">
        <title>The Genome Sequence of Bilophila wadsworthia 3_1_6.</title>
        <authorList>
            <consortium name="The Broad Institute Genomics Platform"/>
            <person name="Earl A."/>
            <person name="Ward D."/>
            <person name="Feldgarden M."/>
            <person name="Gevers D."/>
            <person name="Sibley C."/>
            <person name="Strauss J."/>
            <person name="Allen-Vercoe E."/>
            <person name="Walker B."/>
            <person name="Young S."/>
            <person name="Zeng Q."/>
            <person name="Gargeya S."/>
            <person name="Fitzgerald M."/>
            <person name="Haas B."/>
            <person name="Abouelleil A."/>
            <person name="Allen A.W."/>
            <person name="Alvarado L."/>
            <person name="Arachchi H.M."/>
            <person name="Berlin A.M."/>
            <person name="Chapman S.B."/>
            <person name="Gainer-Dewar J."/>
            <person name="Goldberg J."/>
            <person name="Griggs A."/>
            <person name="Gujja S."/>
            <person name="Hansen M."/>
            <person name="Howarth C."/>
            <person name="Imamovic A."/>
            <person name="Ireland A."/>
            <person name="Larimer J."/>
            <person name="McCowan C."/>
            <person name="Murphy C."/>
            <person name="Pearson M."/>
            <person name="Poon T.W."/>
            <person name="Priest M."/>
            <person name="Roberts A."/>
            <person name="Saif S."/>
            <person name="Shea T."/>
            <person name="Sisk P."/>
            <person name="Sykes S."/>
            <person name="Wortman J."/>
            <person name="Nusbaum C."/>
            <person name="Birren B."/>
        </authorList>
    </citation>
    <scope>NUCLEOTIDE SEQUENCE [LARGE SCALE GENOMIC DNA]</scope>
    <source>
        <strain evidence="7 8">3_1_6</strain>
    </source>
</reference>
<evidence type="ECO:0000313" key="7">
    <source>
        <dbReference type="EMBL" id="EFV45174.1"/>
    </source>
</evidence>
<dbReference type="CDD" id="cd02440">
    <property type="entry name" value="AdoMet_MTases"/>
    <property type="match status" value="1"/>
</dbReference>
<feature type="binding site" evidence="6">
    <location>
        <begin position="137"/>
        <end position="138"/>
    </location>
    <ligand>
        <name>S-adenosyl-L-methionine</name>
        <dbReference type="ChEBI" id="CHEBI:59789"/>
    </ligand>
</feature>
<evidence type="ECO:0000313" key="8">
    <source>
        <dbReference type="Proteomes" id="UP000006034"/>
    </source>
</evidence>
<dbReference type="STRING" id="563192.HMPREF0179_00987"/>
<evidence type="ECO:0000256" key="3">
    <source>
        <dbReference type="ARBA" id="ARBA00022603"/>
    </source>
</evidence>
<feature type="binding site" evidence="6">
    <location>
        <position position="91"/>
    </location>
    <ligand>
        <name>S-adenosyl-L-methionine</name>
        <dbReference type="ChEBI" id="CHEBI:59789"/>
    </ligand>
</feature>
<comment type="similarity">
    <text evidence="6">Belongs to the methyltransferase superfamily. RNA methyltransferase RsmG family.</text>
</comment>
<dbReference type="AlphaFoldDB" id="E5Y476"/>
<evidence type="ECO:0000256" key="2">
    <source>
        <dbReference type="ARBA" id="ARBA00022552"/>
    </source>
</evidence>
<keyword evidence="2 6" id="KW-0698">rRNA processing</keyword>
<reference evidence="7 8" key="1">
    <citation type="submission" date="2010-10" db="EMBL/GenBank/DDBJ databases">
        <authorList>
            <consortium name="The Broad Institute Genome Sequencing Platform"/>
            <person name="Ward D."/>
            <person name="Earl A."/>
            <person name="Feldgarden M."/>
            <person name="Young S.K."/>
            <person name="Gargeya S."/>
            <person name="Zeng Q."/>
            <person name="Alvarado L."/>
            <person name="Berlin A."/>
            <person name="Bochicchio J."/>
            <person name="Chapman S.B."/>
            <person name="Chen Z."/>
            <person name="Freedman E."/>
            <person name="Gellesch M."/>
            <person name="Goldberg J."/>
            <person name="Griggs A."/>
            <person name="Gujja S."/>
            <person name="Heilman E."/>
            <person name="Heiman D."/>
            <person name="Howarth C."/>
            <person name="Mehta T."/>
            <person name="Neiman D."/>
            <person name="Pearson M."/>
            <person name="Roberts A."/>
            <person name="Saif S."/>
            <person name="Shea T."/>
            <person name="Shenoy N."/>
            <person name="Sisk P."/>
            <person name="Stolte C."/>
            <person name="Sykes S."/>
            <person name="White J."/>
            <person name="Yandava C."/>
            <person name="Allen-Vercoe E."/>
            <person name="Sibley C."/>
            <person name="Ambrose C.E."/>
            <person name="Strauss J."/>
            <person name="Daigneault M."/>
            <person name="Haas B."/>
            <person name="Nusbaum C."/>
            <person name="Birren B."/>
        </authorList>
    </citation>
    <scope>NUCLEOTIDE SEQUENCE [LARGE SCALE GENOMIC DNA]</scope>
    <source>
        <strain evidence="7 8">3_1_6</strain>
    </source>
</reference>
<organism evidence="7 8">
    <name type="scientific">Bilophila wadsworthia (strain 3_1_6)</name>
    <dbReference type="NCBI Taxonomy" id="563192"/>
    <lineage>
        <taxon>Bacteria</taxon>
        <taxon>Pseudomonadati</taxon>
        <taxon>Thermodesulfobacteriota</taxon>
        <taxon>Desulfovibrionia</taxon>
        <taxon>Desulfovibrionales</taxon>
        <taxon>Desulfovibrionaceae</taxon>
        <taxon>Bilophila</taxon>
    </lineage>
</organism>
<dbReference type="Pfam" id="PF02527">
    <property type="entry name" value="GidB"/>
    <property type="match status" value="1"/>
</dbReference>
<dbReference type="GeneID" id="78086126"/>
<dbReference type="EC" id="2.1.1.-" evidence="6"/>
<gene>
    <name evidence="6" type="primary">rsmG</name>
    <name evidence="7" type="ORF">HMPREF0179_00987</name>
</gene>
<dbReference type="Proteomes" id="UP000006034">
    <property type="component" value="Unassembled WGS sequence"/>
</dbReference>
<dbReference type="InterPro" id="IPR003682">
    <property type="entry name" value="rRNA_ssu_MeTfrase_G"/>
</dbReference>
<comment type="function">
    <text evidence="6">Specifically methylates the N7 position of a guanine in 16S rRNA.</text>
</comment>
<dbReference type="GO" id="GO:0070043">
    <property type="term" value="F:rRNA (guanine-N7-)-methyltransferase activity"/>
    <property type="evidence" value="ECO:0007669"/>
    <property type="project" value="UniProtKB-UniRule"/>
</dbReference>
<accession>E5Y476</accession>
<keyword evidence="3 6" id="KW-0489">Methyltransferase</keyword>
<proteinExistence type="inferred from homology"/>
<dbReference type="PANTHER" id="PTHR31760">
    <property type="entry name" value="S-ADENOSYL-L-METHIONINE-DEPENDENT METHYLTRANSFERASES SUPERFAMILY PROTEIN"/>
    <property type="match status" value="1"/>
</dbReference>
<sequence length="224" mass="25226">MRSSSVSPYDLQDWAKRAGFELTEETLPPLAGYLGLLIQWNRVMNLVGTRTAEDTFFTLVVDSLHLGRFLREDVEYSAAPCCWDLGSGAGLPGLPLRMIWQEGDYWMVEAREKRALFLSTVLAKYPLPGTHVFRGRAEAFMAGPPARTADLIVSRAFMPWPGVLELVKGNLNPNGVVVLLLRERLQESPDWEQAAQNWRIAGQYTYTASRTQRYLYALTAQDAL</sequence>
<evidence type="ECO:0000256" key="4">
    <source>
        <dbReference type="ARBA" id="ARBA00022679"/>
    </source>
</evidence>
<name>E5Y476_BILW3</name>
<dbReference type="Gene3D" id="3.40.50.150">
    <property type="entry name" value="Vaccinia Virus protein VP39"/>
    <property type="match status" value="1"/>
</dbReference>
<feature type="binding site" evidence="6">
    <location>
        <position position="86"/>
    </location>
    <ligand>
        <name>S-adenosyl-L-methionine</name>
        <dbReference type="ChEBI" id="CHEBI:59789"/>
    </ligand>
</feature>
<keyword evidence="8" id="KW-1185">Reference proteome</keyword>
<protein>
    <recommendedName>
        <fullName evidence="6">Ribosomal RNA small subunit methyltransferase G</fullName>
        <ecNumber evidence="6">2.1.1.-</ecNumber>
    </recommendedName>
    <alternativeName>
        <fullName evidence="6">16S rRNA 7-methylguanosine methyltransferase</fullName>
        <shortName evidence="6">16S rRNA m7G methyltransferase</shortName>
    </alternativeName>
</protein>
<comment type="subcellular location">
    <subcellularLocation>
        <location evidence="6">Cytoplasm</location>
    </subcellularLocation>
</comment>
<dbReference type="OrthoDB" id="9808773at2"/>
<dbReference type="SUPFAM" id="SSF53335">
    <property type="entry name" value="S-adenosyl-L-methionine-dependent methyltransferases"/>
    <property type="match status" value="1"/>
</dbReference>
<dbReference type="InterPro" id="IPR029063">
    <property type="entry name" value="SAM-dependent_MTases_sf"/>
</dbReference>
<dbReference type="GO" id="GO:0005829">
    <property type="term" value="C:cytosol"/>
    <property type="evidence" value="ECO:0007669"/>
    <property type="project" value="TreeGrafter"/>
</dbReference>
<dbReference type="eggNOG" id="COG0357">
    <property type="taxonomic scope" value="Bacteria"/>
</dbReference>
<evidence type="ECO:0000256" key="6">
    <source>
        <dbReference type="HAMAP-Rule" id="MF_00074"/>
    </source>
</evidence>
<dbReference type="PANTHER" id="PTHR31760:SF0">
    <property type="entry name" value="S-ADENOSYL-L-METHIONINE-DEPENDENT METHYLTRANSFERASES SUPERFAMILY PROTEIN"/>
    <property type="match status" value="1"/>
</dbReference>
<dbReference type="HAMAP" id="MF_00074">
    <property type="entry name" value="16SrRNA_methyltr_G"/>
    <property type="match status" value="1"/>
</dbReference>
<comment type="caution">
    <text evidence="7">The sequence shown here is derived from an EMBL/GenBank/DDBJ whole genome shotgun (WGS) entry which is preliminary data.</text>
</comment>
<evidence type="ECO:0000256" key="1">
    <source>
        <dbReference type="ARBA" id="ARBA00022490"/>
    </source>
</evidence>
<dbReference type="HOGENOM" id="CLU_065341_2_3_7"/>
<evidence type="ECO:0000256" key="5">
    <source>
        <dbReference type="ARBA" id="ARBA00022691"/>
    </source>
</evidence>
<keyword evidence="4 6" id="KW-0808">Transferase</keyword>